<dbReference type="GO" id="GO:0006952">
    <property type="term" value="P:defense response"/>
    <property type="evidence" value="ECO:0007669"/>
    <property type="project" value="UniProtKB-KW"/>
</dbReference>
<dbReference type="Pfam" id="PF00182">
    <property type="entry name" value="Glyco_hydro_19"/>
    <property type="match status" value="1"/>
</dbReference>
<evidence type="ECO:0000313" key="5">
    <source>
        <dbReference type="Proteomes" id="UP000315369"/>
    </source>
</evidence>
<dbReference type="InterPro" id="IPR000726">
    <property type="entry name" value="Glyco_hydro_19_cat"/>
</dbReference>
<evidence type="ECO:0000313" key="4">
    <source>
        <dbReference type="EMBL" id="TQF10170.1"/>
    </source>
</evidence>
<dbReference type="RefSeq" id="WP_141648050.1">
    <property type="nucleotide sequence ID" value="NZ_VIFM01000275.1"/>
</dbReference>
<dbReference type="Proteomes" id="UP000315369">
    <property type="component" value="Unassembled WGS sequence"/>
</dbReference>
<dbReference type="InterPro" id="IPR023346">
    <property type="entry name" value="Lysozyme-like_dom_sf"/>
</dbReference>
<evidence type="ECO:0000256" key="2">
    <source>
        <dbReference type="ARBA" id="ARBA00023157"/>
    </source>
</evidence>
<dbReference type="GO" id="GO:0004568">
    <property type="term" value="F:chitinase activity"/>
    <property type="evidence" value="ECO:0007669"/>
    <property type="project" value="InterPro"/>
</dbReference>
<dbReference type="Gene3D" id="1.10.530.10">
    <property type="match status" value="1"/>
</dbReference>
<name>A0A540WMB1_9BACT</name>
<protein>
    <submittedName>
        <fullName evidence="4">Glycoside hydrolase family 19 protein</fullName>
    </submittedName>
</protein>
<dbReference type="PANTHER" id="PTHR22595:SF79">
    <property type="entry name" value="CHITINASE 12"/>
    <property type="match status" value="1"/>
</dbReference>
<dbReference type="GO" id="GO:0006032">
    <property type="term" value="P:chitin catabolic process"/>
    <property type="evidence" value="ECO:0007669"/>
    <property type="project" value="InterPro"/>
</dbReference>
<dbReference type="PANTHER" id="PTHR22595">
    <property type="entry name" value="CHITINASE-RELATED"/>
    <property type="match status" value="1"/>
</dbReference>
<gene>
    <name evidence="4" type="ORF">FJV41_40895</name>
</gene>
<keyword evidence="1" id="KW-0611">Plant defense</keyword>
<dbReference type="GO" id="GO:0016998">
    <property type="term" value="P:cell wall macromolecule catabolic process"/>
    <property type="evidence" value="ECO:0007669"/>
    <property type="project" value="InterPro"/>
</dbReference>
<accession>A0A540WMB1</accession>
<feature type="domain" description="Glycoside hydrolase family 19 catalytic" evidence="3">
    <location>
        <begin position="114"/>
        <end position="165"/>
    </location>
</feature>
<comment type="caution">
    <text evidence="4">The sequence shown here is derived from an EMBL/GenBank/DDBJ whole genome shotgun (WGS) entry which is preliminary data.</text>
</comment>
<reference evidence="4 5" key="1">
    <citation type="submission" date="2019-06" db="EMBL/GenBank/DDBJ databases">
        <authorList>
            <person name="Livingstone P."/>
            <person name="Whitworth D."/>
        </authorList>
    </citation>
    <scope>NUCLEOTIDE SEQUENCE [LARGE SCALE GENOMIC DNA]</scope>
    <source>
        <strain evidence="4 5">AM401</strain>
    </source>
</reference>
<dbReference type="EMBL" id="VIFM01000275">
    <property type="protein sequence ID" value="TQF10170.1"/>
    <property type="molecule type" value="Genomic_DNA"/>
</dbReference>
<sequence length="216" mass="23478">MSALLAALAAAGAATVAAVVSIRRPTPSATPARGILTLDELRALTPRLDEARRVAFLPHLNAAMERWDIKGYARVTQFLGQVLFESDQFTKLVEAGDVAYLEGRDNLGNTQAGDAERYKGRGAIQLTGRYNYTQAAKALGEPYDTRPELVATPEHAFVTAGWFWRRGTSLDLNVPADAGEQLTITKRINGGTNGLTHRQSYLAKAQAALSHWLTRT</sequence>
<evidence type="ECO:0000259" key="3">
    <source>
        <dbReference type="Pfam" id="PF00182"/>
    </source>
</evidence>
<dbReference type="AlphaFoldDB" id="A0A540WMB1"/>
<organism evidence="4 5">
    <name type="scientific">Myxococcus llanfairpwllgwyngyllgogerychwyrndrobwllllantysiliogogogochensis</name>
    <dbReference type="NCBI Taxonomy" id="2590453"/>
    <lineage>
        <taxon>Bacteria</taxon>
        <taxon>Pseudomonadati</taxon>
        <taxon>Myxococcota</taxon>
        <taxon>Myxococcia</taxon>
        <taxon>Myxococcales</taxon>
        <taxon>Cystobacterineae</taxon>
        <taxon>Myxococcaceae</taxon>
        <taxon>Myxococcus</taxon>
    </lineage>
</organism>
<dbReference type="OrthoDB" id="3809801at2"/>
<keyword evidence="5" id="KW-1185">Reference proteome</keyword>
<proteinExistence type="predicted"/>
<keyword evidence="2" id="KW-1015">Disulfide bond</keyword>
<evidence type="ECO:0000256" key="1">
    <source>
        <dbReference type="ARBA" id="ARBA00022821"/>
    </source>
</evidence>
<dbReference type="SUPFAM" id="SSF53955">
    <property type="entry name" value="Lysozyme-like"/>
    <property type="match status" value="1"/>
</dbReference>
<keyword evidence="4" id="KW-0378">Hydrolase</keyword>